<evidence type="ECO:0000256" key="1">
    <source>
        <dbReference type="PIRSR" id="PIRSR018249-1"/>
    </source>
</evidence>
<reference evidence="4 5" key="1">
    <citation type="submission" date="2018-11" db="EMBL/GenBank/DDBJ databases">
        <title>The genome draft of YIM 96095.</title>
        <authorList>
            <person name="Tang S.-K."/>
            <person name="Chunyu W.-X."/>
            <person name="Feng Y.-Z."/>
        </authorList>
    </citation>
    <scope>NUCLEOTIDE SEQUENCE [LARGE SCALE GENOMIC DNA]</scope>
    <source>
        <strain evidence="4 5">YIM 96095</strain>
    </source>
</reference>
<evidence type="ECO:0000313" key="4">
    <source>
        <dbReference type="EMBL" id="RNL87026.1"/>
    </source>
</evidence>
<dbReference type="InterPro" id="IPR048647">
    <property type="entry name" value="RlmA_N"/>
</dbReference>
<evidence type="ECO:0000256" key="2">
    <source>
        <dbReference type="PIRSR" id="PIRSR018249-2"/>
    </source>
</evidence>
<dbReference type="GO" id="GO:0046872">
    <property type="term" value="F:metal ion binding"/>
    <property type="evidence" value="ECO:0007669"/>
    <property type="project" value="UniProtKB-KW"/>
</dbReference>
<keyword evidence="1" id="KW-0479">Metal-binding</keyword>
<feature type="binding site" evidence="1">
    <location>
        <position position="27"/>
    </location>
    <ligand>
        <name>Zn(2+)</name>
        <dbReference type="ChEBI" id="CHEBI:29105"/>
    </ligand>
</feature>
<evidence type="ECO:0000259" key="3">
    <source>
        <dbReference type="Pfam" id="PF21302"/>
    </source>
</evidence>
<feature type="binding site" evidence="2">
    <location>
        <position position="188"/>
    </location>
    <ligand>
        <name>S-adenosyl-L-methionine</name>
        <dbReference type="ChEBI" id="CHEBI:59789"/>
    </ligand>
</feature>
<feature type="binding site" evidence="2">
    <location>
        <position position="72"/>
    </location>
    <ligand>
        <name>S-adenosyl-L-methionine</name>
        <dbReference type="ChEBI" id="CHEBI:59789"/>
    </ligand>
</feature>
<dbReference type="EMBL" id="RJMB01000002">
    <property type="protein sequence ID" value="RNL87026.1"/>
    <property type="molecule type" value="Genomic_DNA"/>
</dbReference>
<dbReference type="InterPro" id="IPR029063">
    <property type="entry name" value="SAM-dependent_MTases_sf"/>
</dbReference>
<keyword evidence="5" id="KW-1185">Reference proteome</keyword>
<dbReference type="Pfam" id="PF21302">
    <property type="entry name" value="Zn_ribbon_RlmA"/>
    <property type="match status" value="1"/>
</dbReference>
<dbReference type="PIRSF" id="PIRSF018249">
    <property type="entry name" value="MyrA_prd"/>
    <property type="match status" value="1"/>
</dbReference>
<dbReference type="GO" id="GO:0032259">
    <property type="term" value="P:methylation"/>
    <property type="evidence" value="ECO:0007669"/>
    <property type="project" value="UniProtKB-KW"/>
</dbReference>
<dbReference type="AlphaFoldDB" id="A0A3N0EGL0"/>
<protein>
    <submittedName>
        <fullName evidence="4">Methyltransferase type 11</fullName>
    </submittedName>
</protein>
<feature type="binding site" evidence="1">
    <location>
        <position position="31"/>
    </location>
    <ligand>
        <name>Zn(2+)</name>
        <dbReference type="ChEBI" id="CHEBI:29105"/>
    </ligand>
</feature>
<sequence length="279" mass="29223">MPAPVLAALACPHCGAGLAPAGDALGCAGGHAFDVARQGYASLLTGQRRPAAPGDDATMVHDREEFLEAGHFAPLARRITEVVAGLAPDPGMVADVGAGTGYYLRHVLDALPGVHGLALDTSVYALRRASRAHPRAGAASCDAWRVLPLRTGAVGVLLNVFAPRNGPEFRRVLADSGALVVVAPTGRHLAELREPLGLIRVAPDKEDRVARRLATGFAVEGREEVTASLRLDRAGVRTIVGMGPSARHADPAVLRRRISALAETVEVTASWTLSVYRPT</sequence>
<feature type="domain" description="23S rRNA (guanine(745)-N(1))-methyltransferase N-terminal" evidence="3">
    <location>
        <begin position="10"/>
        <end position="47"/>
    </location>
</feature>
<keyword evidence="2" id="KW-0949">S-adenosyl-L-methionine</keyword>
<dbReference type="GO" id="GO:0008168">
    <property type="term" value="F:methyltransferase activity"/>
    <property type="evidence" value="ECO:0007669"/>
    <property type="project" value="UniProtKB-KW"/>
</dbReference>
<dbReference type="OrthoDB" id="108476at2"/>
<name>A0A3N0EGL0_9ACTN</name>
<organism evidence="4 5">
    <name type="scientific">Halostreptopolyspora alba</name>
    <dbReference type="NCBI Taxonomy" id="2487137"/>
    <lineage>
        <taxon>Bacteria</taxon>
        <taxon>Bacillati</taxon>
        <taxon>Actinomycetota</taxon>
        <taxon>Actinomycetes</taxon>
        <taxon>Streptosporangiales</taxon>
        <taxon>Nocardiopsidaceae</taxon>
        <taxon>Halostreptopolyspora</taxon>
    </lineage>
</organism>
<dbReference type="Gene3D" id="3.40.50.150">
    <property type="entry name" value="Vaccinia Virus protein VP39"/>
    <property type="match status" value="1"/>
</dbReference>
<gene>
    <name evidence="4" type="ORF">EFW17_02915</name>
</gene>
<keyword evidence="4" id="KW-0808">Transferase</keyword>
<keyword evidence="4" id="KW-0489">Methyltransferase</keyword>
<feature type="binding site" evidence="2">
    <location>
        <begin position="100"/>
        <end position="101"/>
    </location>
    <ligand>
        <name>S-adenosyl-L-methionine</name>
        <dbReference type="ChEBI" id="CHEBI:59789"/>
    </ligand>
</feature>
<comment type="caution">
    <text evidence="4">The sequence shown here is derived from an EMBL/GenBank/DDBJ whole genome shotgun (WGS) entry which is preliminary data.</text>
</comment>
<dbReference type="InterPro" id="IPR016718">
    <property type="entry name" value="rRNA_m1G-MeTrfase_A_prd"/>
</dbReference>
<evidence type="ECO:0000313" key="5">
    <source>
        <dbReference type="Proteomes" id="UP000269198"/>
    </source>
</evidence>
<dbReference type="Proteomes" id="UP000269198">
    <property type="component" value="Unassembled WGS sequence"/>
</dbReference>
<proteinExistence type="predicted"/>
<accession>A0A3N0EGL0</accession>
<dbReference type="SUPFAM" id="SSF53335">
    <property type="entry name" value="S-adenosyl-L-methionine-dependent methyltransferases"/>
    <property type="match status" value="1"/>
</dbReference>
<keyword evidence="1" id="KW-0862">Zinc</keyword>